<feature type="compositionally biased region" description="Basic and acidic residues" evidence="2">
    <location>
        <begin position="40"/>
        <end position="56"/>
    </location>
</feature>
<organism evidence="3 4">
    <name type="scientific">Georgenia muralis</name>
    <dbReference type="NCBI Taxonomy" id="154117"/>
    <lineage>
        <taxon>Bacteria</taxon>
        <taxon>Bacillati</taxon>
        <taxon>Actinomycetota</taxon>
        <taxon>Actinomycetes</taxon>
        <taxon>Micrococcales</taxon>
        <taxon>Bogoriellaceae</taxon>
        <taxon>Georgenia</taxon>
    </lineage>
</organism>
<feature type="region of interest" description="Disordered" evidence="2">
    <location>
        <begin position="40"/>
        <end position="79"/>
    </location>
</feature>
<evidence type="ECO:0000313" key="3">
    <source>
        <dbReference type="EMBL" id="RPF26659.1"/>
    </source>
</evidence>
<dbReference type="InterPro" id="IPR042098">
    <property type="entry name" value="TauD-like_sf"/>
</dbReference>
<keyword evidence="3" id="KW-0223">Dioxygenase</keyword>
<evidence type="ECO:0000313" key="4">
    <source>
        <dbReference type="Proteomes" id="UP000280726"/>
    </source>
</evidence>
<sequence>MTKHLRTALAEAATSGWAVGSASLDDLKLEGRWLLNWTTHETRGHPEGADELRPVPKGEANPSSLSATHGTGEQPLHTDGAHLLKPGRWLLLVSPETSNVPTLFWPYNSVEVNAQVGDALQEGLFTLVSGPKSFLAPARSVTVLRFDAACMRPSDSRAMTAAEFLSTRKSTALEHMWDEPNTFMLLDNHRVLHARGDASAEPDRLLYRIGFDVPKAAKR</sequence>
<evidence type="ECO:0000256" key="2">
    <source>
        <dbReference type="SAM" id="MobiDB-lite"/>
    </source>
</evidence>
<dbReference type="AlphaFoldDB" id="A0A3N4YZZ3"/>
<evidence type="ECO:0000256" key="1">
    <source>
        <dbReference type="ARBA" id="ARBA00023002"/>
    </source>
</evidence>
<accession>A0A3N4YZZ3</accession>
<proteinExistence type="predicted"/>
<dbReference type="Gene3D" id="3.60.130.10">
    <property type="entry name" value="Clavaminate synthase-like"/>
    <property type="match status" value="1"/>
</dbReference>
<reference evidence="3 4" key="1">
    <citation type="submission" date="2018-11" db="EMBL/GenBank/DDBJ databases">
        <title>Sequencing the genomes of 1000 actinobacteria strains.</title>
        <authorList>
            <person name="Klenk H.-P."/>
        </authorList>
    </citation>
    <scope>NUCLEOTIDE SEQUENCE [LARGE SCALE GENOMIC DNA]</scope>
    <source>
        <strain evidence="3 4">DSM 14418</strain>
    </source>
</reference>
<name>A0A3N4YZZ3_9MICO</name>
<dbReference type="SUPFAM" id="SSF51197">
    <property type="entry name" value="Clavaminate synthase-like"/>
    <property type="match status" value="1"/>
</dbReference>
<dbReference type="GO" id="GO:0051213">
    <property type="term" value="F:dioxygenase activity"/>
    <property type="evidence" value="ECO:0007669"/>
    <property type="project" value="UniProtKB-KW"/>
</dbReference>
<gene>
    <name evidence="3" type="ORF">EDD32_1107</name>
</gene>
<keyword evidence="1" id="KW-0560">Oxidoreductase</keyword>
<keyword evidence="4" id="KW-1185">Reference proteome</keyword>
<dbReference type="Proteomes" id="UP000280726">
    <property type="component" value="Unassembled WGS sequence"/>
</dbReference>
<comment type="caution">
    <text evidence="3">The sequence shown here is derived from an EMBL/GenBank/DDBJ whole genome shotgun (WGS) entry which is preliminary data.</text>
</comment>
<protein>
    <submittedName>
        <fullName evidence="3">TfdA family taurine catabolism dioxygenase TauD</fullName>
    </submittedName>
</protein>
<feature type="compositionally biased region" description="Polar residues" evidence="2">
    <location>
        <begin position="61"/>
        <end position="71"/>
    </location>
</feature>
<dbReference type="EMBL" id="RKRA01000001">
    <property type="protein sequence ID" value="RPF26659.1"/>
    <property type="molecule type" value="Genomic_DNA"/>
</dbReference>